<dbReference type="PANTHER" id="PTHR32039:SF7">
    <property type="entry name" value="COMPETENCE PROTEIN COMM"/>
    <property type="match status" value="1"/>
</dbReference>
<keyword evidence="2" id="KW-0547">Nucleotide-binding</keyword>
<dbReference type="Pfam" id="PF13335">
    <property type="entry name" value="Mg_chelatase_C"/>
    <property type="match status" value="1"/>
</dbReference>
<dbReference type="InterPro" id="IPR020568">
    <property type="entry name" value="Ribosomal_Su5_D2-typ_SF"/>
</dbReference>
<dbReference type="SUPFAM" id="SSF52540">
    <property type="entry name" value="P-loop containing nucleoside triphosphate hydrolases"/>
    <property type="match status" value="1"/>
</dbReference>
<dbReference type="InterPro" id="IPR027417">
    <property type="entry name" value="P-loop_NTPase"/>
</dbReference>
<dbReference type="GO" id="GO:0005524">
    <property type="term" value="F:ATP binding"/>
    <property type="evidence" value="ECO:0007669"/>
    <property type="project" value="UniProtKB-KW"/>
</dbReference>
<dbReference type="InterPro" id="IPR001208">
    <property type="entry name" value="MCM_dom"/>
</dbReference>
<dbReference type="InterPro" id="IPR025158">
    <property type="entry name" value="Mg_chelat-rel_C"/>
</dbReference>
<evidence type="ECO:0000256" key="3">
    <source>
        <dbReference type="ARBA" id="ARBA00022840"/>
    </source>
</evidence>
<keyword evidence="6" id="KW-1185">Reference proteome</keyword>
<dbReference type="InterPro" id="IPR004482">
    <property type="entry name" value="Mg_chelat-rel"/>
</dbReference>
<comment type="similarity">
    <text evidence="1">Belongs to the Mg-chelatase subunits D/I family. ComM subfamily.</text>
</comment>
<dbReference type="NCBIfam" id="TIGR00368">
    <property type="entry name" value="YifB family Mg chelatase-like AAA ATPase"/>
    <property type="match status" value="1"/>
</dbReference>
<reference evidence="5 6" key="1">
    <citation type="submission" date="2018-07" db="EMBL/GenBank/DDBJ databases">
        <title>High-quality-draft genome sequence of Gaiella occulta.</title>
        <authorList>
            <person name="Severino R."/>
            <person name="Froufe H.J.C."/>
            <person name="Rainey F.A."/>
            <person name="Barroso C."/>
            <person name="Albuquerque L."/>
            <person name="Lobo-Da-Cunha A."/>
            <person name="Da Costa M.S."/>
            <person name="Egas C."/>
        </authorList>
    </citation>
    <scope>NUCLEOTIDE SEQUENCE [LARGE SCALE GENOMIC DNA]</scope>
    <source>
        <strain evidence="5 6">F2-233</strain>
    </source>
</reference>
<evidence type="ECO:0000259" key="4">
    <source>
        <dbReference type="SMART" id="SM00382"/>
    </source>
</evidence>
<gene>
    <name evidence="5" type="ORF">Gocc_2346</name>
</gene>
<dbReference type="OrthoDB" id="9813147at2"/>
<evidence type="ECO:0000256" key="2">
    <source>
        <dbReference type="ARBA" id="ARBA00022741"/>
    </source>
</evidence>
<dbReference type="SMART" id="SM00382">
    <property type="entry name" value="AAA"/>
    <property type="match status" value="1"/>
</dbReference>
<dbReference type="EMBL" id="QQZY01000006">
    <property type="protein sequence ID" value="RDI73782.1"/>
    <property type="molecule type" value="Genomic_DNA"/>
</dbReference>
<accession>A0A7M2YUH1</accession>
<dbReference type="InterPro" id="IPR000523">
    <property type="entry name" value="Mg_chelatse_chII-like_cat_dom"/>
</dbReference>
<comment type="caution">
    <text evidence="5">The sequence shown here is derived from an EMBL/GenBank/DDBJ whole genome shotgun (WGS) entry which is preliminary data.</text>
</comment>
<dbReference type="Gene3D" id="3.30.230.10">
    <property type="match status" value="1"/>
</dbReference>
<dbReference type="Proteomes" id="UP000254134">
    <property type="component" value="Unassembled WGS sequence"/>
</dbReference>
<dbReference type="AlphaFoldDB" id="A0A7M2YUH1"/>
<evidence type="ECO:0000313" key="5">
    <source>
        <dbReference type="EMBL" id="RDI73782.1"/>
    </source>
</evidence>
<organism evidence="5 6">
    <name type="scientific">Gaiella occulta</name>
    <dbReference type="NCBI Taxonomy" id="1002870"/>
    <lineage>
        <taxon>Bacteria</taxon>
        <taxon>Bacillati</taxon>
        <taxon>Actinomycetota</taxon>
        <taxon>Thermoleophilia</taxon>
        <taxon>Gaiellales</taxon>
        <taxon>Gaiellaceae</taxon>
        <taxon>Gaiella</taxon>
    </lineage>
</organism>
<dbReference type="InterPro" id="IPR045006">
    <property type="entry name" value="CHLI-like"/>
</dbReference>
<proteinExistence type="inferred from homology"/>
<feature type="domain" description="AAA+ ATPase" evidence="4">
    <location>
        <begin position="212"/>
        <end position="395"/>
    </location>
</feature>
<evidence type="ECO:0000256" key="1">
    <source>
        <dbReference type="ARBA" id="ARBA00006354"/>
    </source>
</evidence>
<dbReference type="SUPFAM" id="SSF54211">
    <property type="entry name" value="Ribosomal protein S5 domain 2-like"/>
    <property type="match status" value="1"/>
</dbReference>
<dbReference type="InterPro" id="IPR014721">
    <property type="entry name" value="Ribsml_uS5_D2-typ_fold_subgr"/>
</dbReference>
<dbReference type="InterPro" id="IPR003593">
    <property type="entry name" value="AAA+_ATPase"/>
</dbReference>
<dbReference type="Pfam" id="PF13541">
    <property type="entry name" value="ChlI"/>
    <property type="match status" value="1"/>
</dbReference>
<dbReference type="PRINTS" id="PR01657">
    <property type="entry name" value="MCMFAMILY"/>
</dbReference>
<dbReference type="GO" id="GO:0003677">
    <property type="term" value="F:DNA binding"/>
    <property type="evidence" value="ECO:0007669"/>
    <property type="project" value="InterPro"/>
</dbReference>
<dbReference type="RefSeq" id="WP_114796764.1">
    <property type="nucleotide sequence ID" value="NZ_QQZY01000006.1"/>
</dbReference>
<protein>
    <submittedName>
        <fullName evidence="5">Mg chelatase-like protein</fullName>
    </submittedName>
</protein>
<keyword evidence="3" id="KW-0067">ATP-binding</keyword>
<dbReference type="Pfam" id="PF01078">
    <property type="entry name" value="Mg_chelatase"/>
    <property type="match status" value="1"/>
</dbReference>
<evidence type="ECO:0000313" key="6">
    <source>
        <dbReference type="Proteomes" id="UP000254134"/>
    </source>
</evidence>
<dbReference type="Gene3D" id="3.40.50.300">
    <property type="entry name" value="P-loop containing nucleotide triphosphate hydrolases"/>
    <property type="match status" value="1"/>
</dbReference>
<reference evidence="6" key="2">
    <citation type="journal article" date="2019" name="MicrobiologyOpen">
        <title>High-quality draft genome sequence of Gaiella occulta isolated from a 150 meter deep mineral water borehole and comparison with the genome sequences of other deep-branching lineages of the phylum Actinobacteria.</title>
        <authorList>
            <person name="Severino R."/>
            <person name="Froufe H.J.C."/>
            <person name="Barroso C."/>
            <person name="Albuquerque L."/>
            <person name="Lobo-da-Cunha A."/>
            <person name="da Costa M.S."/>
            <person name="Egas C."/>
        </authorList>
    </citation>
    <scope>NUCLEOTIDE SEQUENCE [LARGE SCALE GENOMIC DNA]</scope>
    <source>
        <strain evidence="6">F2-233</strain>
    </source>
</reference>
<name>A0A7M2YUH1_9ACTN</name>
<sequence>MLARAVTYAVVGLEPRRVEVEAHLATADLPAFAIVGLADRACQEAKHRVHSGVVNSLLTWPWKNRITVNLAPAALRKEGSGFDLPIALAVLAGSQQLPPERLLDHACVGELSLDGRVRPVAGTIAVAEGARRAGIRRLLCAAESASEAALAGIDAVPVRHLAQAVAYLRGEDDIAAAAPPSADELEEPDVPDLADVRGQQRGRRALELAAAGEHNLLLSGPPGTGKTMLARRLPGILPPLTRDEALEVTRIHSVAGTLPAGRPIVLAPPFRAPHHGASAAAIVGGGASPRPGEASLAHRGVLLLDELPEFPRPVLESLRQPLEDGVVSVARVGGHALFPARFRLVATMNLCPCGGRGDPAADCGCSAQRVAAYREKVSRALLDRFDLVVAMPRPRAQELAARPGEPSAAVRSRVVAARSRLRERDPLRRTPAASELLDRAVERVPLSGRGRARVARVARTIASLCAADAVLPEHVAEALSYRSPADVTGA</sequence>
<dbReference type="PANTHER" id="PTHR32039">
    <property type="entry name" value="MAGNESIUM-CHELATASE SUBUNIT CHLI"/>
    <property type="match status" value="1"/>
</dbReference>